<dbReference type="AlphaFoldDB" id="A0A8X6QKY4"/>
<dbReference type="Pfam" id="PF15802">
    <property type="entry name" value="DCAF17"/>
    <property type="match status" value="1"/>
</dbReference>
<gene>
    <name evidence="1" type="primary">dcaf17</name>
    <name evidence="1" type="ORF">NPIL_126541</name>
</gene>
<accession>A0A8X6QKY4</accession>
<sequence length="505" mass="58457">MFRLKKNKNIICTLRDREMNSVPSPYKYSLNIMCQLIQSDQTFYESSWFEQSTRPIMYDSGILYFDNHRKCYSIYGSKGQPSATRLSDTNNSKKVKDVISYSSPTFKMECTCKLHPCTCLSKFIMYITEDNWLIQRNPYSGVIYKQVYVKRTDRNFKFQYCDWNVYAEQFVLTTKLSPDDKEMFPQSDVVVNVAVFTVFPFEFKALLEIKRSVFGKACKHVNVADQLLILGMGYDRVHIYSFDELMAKNTVTPYKLGDSYNLGYVGMHPTGLPLNCNLRFPPPLLFSVQSFGQTVDFGGFPYHCMYPSPNNHLSFIINQLQADGSSRKCYIESNIWNDEPNIVYFHPDNSNRIISREAQIVRCFQIVDSPSQVKVKEIFSMGFRTVNSCSTPEFSSFGRRIARIENLNLYTEKCIMAVDYDDEIDLIGILGTCSNDPLSLGFIKLFDNLTGKEVKCVNLNRRLCETNYYQLHVDLDVLIIIEKNERNQFNAFLYKLTSVGNVLKE</sequence>
<keyword evidence="2" id="KW-1185">Reference proteome</keyword>
<dbReference type="EMBL" id="BMAW01031226">
    <property type="protein sequence ID" value="GFU20203.1"/>
    <property type="molecule type" value="Genomic_DNA"/>
</dbReference>
<evidence type="ECO:0000313" key="1">
    <source>
        <dbReference type="EMBL" id="GFU20203.1"/>
    </source>
</evidence>
<dbReference type="PANTHER" id="PTHR14815:SF2">
    <property type="entry name" value="DDB1- AND CUL4-ASSOCIATED FACTOR 17"/>
    <property type="match status" value="1"/>
</dbReference>
<dbReference type="GO" id="GO:0080008">
    <property type="term" value="C:Cul4-RING E3 ubiquitin ligase complex"/>
    <property type="evidence" value="ECO:0007669"/>
    <property type="project" value="TreeGrafter"/>
</dbReference>
<dbReference type="GO" id="GO:0016567">
    <property type="term" value="P:protein ubiquitination"/>
    <property type="evidence" value="ECO:0007669"/>
    <property type="project" value="InterPro"/>
</dbReference>
<comment type="caution">
    <text evidence="1">The sequence shown here is derived from an EMBL/GenBank/DDBJ whole genome shotgun (WGS) entry which is preliminary data.</text>
</comment>
<dbReference type="OrthoDB" id="6508211at2759"/>
<dbReference type="InterPro" id="IPR031620">
    <property type="entry name" value="DCAF17"/>
</dbReference>
<reference evidence="1" key="1">
    <citation type="submission" date="2020-08" db="EMBL/GenBank/DDBJ databases">
        <title>Multicomponent nature underlies the extraordinary mechanical properties of spider dragline silk.</title>
        <authorList>
            <person name="Kono N."/>
            <person name="Nakamura H."/>
            <person name="Mori M."/>
            <person name="Yoshida Y."/>
            <person name="Ohtoshi R."/>
            <person name="Malay A.D."/>
            <person name="Moran D.A.P."/>
            <person name="Tomita M."/>
            <person name="Numata K."/>
            <person name="Arakawa K."/>
        </authorList>
    </citation>
    <scope>NUCLEOTIDE SEQUENCE</scope>
</reference>
<protein>
    <submittedName>
        <fullName evidence="1">DDB1- and CUL4-associated factor 17</fullName>
    </submittedName>
</protein>
<organism evidence="1 2">
    <name type="scientific">Nephila pilipes</name>
    <name type="common">Giant wood spider</name>
    <name type="synonym">Nephila maculata</name>
    <dbReference type="NCBI Taxonomy" id="299642"/>
    <lineage>
        <taxon>Eukaryota</taxon>
        <taxon>Metazoa</taxon>
        <taxon>Ecdysozoa</taxon>
        <taxon>Arthropoda</taxon>
        <taxon>Chelicerata</taxon>
        <taxon>Arachnida</taxon>
        <taxon>Araneae</taxon>
        <taxon>Araneomorphae</taxon>
        <taxon>Entelegynae</taxon>
        <taxon>Araneoidea</taxon>
        <taxon>Nephilidae</taxon>
        <taxon>Nephila</taxon>
    </lineage>
</organism>
<dbReference type="Proteomes" id="UP000887013">
    <property type="component" value="Unassembled WGS sequence"/>
</dbReference>
<dbReference type="PANTHER" id="PTHR14815">
    <property type="entry name" value="DDB1- AND CUL4-ASSOCIATED FACTOR 17"/>
    <property type="match status" value="1"/>
</dbReference>
<evidence type="ECO:0000313" key="2">
    <source>
        <dbReference type="Proteomes" id="UP000887013"/>
    </source>
</evidence>
<name>A0A8X6QKY4_NEPPI</name>
<proteinExistence type="predicted"/>